<feature type="transmembrane region" description="Helical" evidence="2">
    <location>
        <begin position="12"/>
        <end position="31"/>
    </location>
</feature>
<sequence>MLSDFIEKYHKNLTAFIAGVTISGSIVWIVYDKLHNREIAILERAQADLQKRLIDTKTELKDMKQTISRVTPSPVKASHSAQKQDIEAVIKKLDGEIKQKKLELASHSPVMWGEPTDDGYKRVEDELHTLQKQKDDARQRLIQVLGE</sequence>
<evidence type="ECO:0000313" key="4">
    <source>
        <dbReference type="Proteomes" id="UP001596473"/>
    </source>
</evidence>
<keyword evidence="1" id="KW-0175">Coiled coil</keyword>
<keyword evidence="2" id="KW-0812">Transmembrane</keyword>
<dbReference type="RefSeq" id="WP_380189798.1">
    <property type="nucleotide sequence ID" value="NZ_JBHTBQ010000044.1"/>
</dbReference>
<dbReference type="EMBL" id="JBHTBQ010000044">
    <property type="protein sequence ID" value="MFC7422040.1"/>
    <property type="molecule type" value="Genomic_DNA"/>
</dbReference>
<keyword evidence="2" id="KW-1133">Transmembrane helix</keyword>
<keyword evidence="4" id="KW-1185">Reference proteome</keyword>
<proteinExistence type="predicted"/>
<reference evidence="4" key="1">
    <citation type="journal article" date="2019" name="Int. J. Syst. Evol. Microbiol.">
        <title>The Global Catalogue of Microorganisms (GCM) 10K type strain sequencing project: providing services to taxonomists for standard genome sequencing and annotation.</title>
        <authorList>
            <consortium name="The Broad Institute Genomics Platform"/>
            <consortium name="The Broad Institute Genome Sequencing Center for Infectious Disease"/>
            <person name="Wu L."/>
            <person name="Ma J."/>
        </authorList>
    </citation>
    <scope>NUCLEOTIDE SEQUENCE [LARGE SCALE GENOMIC DNA]</scope>
    <source>
        <strain evidence="4">CCUG 62945</strain>
    </source>
</reference>
<feature type="coiled-coil region" evidence="1">
    <location>
        <begin position="39"/>
        <end position="147"/>
    </location>
</feature>
<name>A0ABW2R6J4_9NEIS</name>
<gene>
    <name evidence="3" type="ORF">ACFQNF_19460</name>
</gene>
<evidence type="ECO:0000256" key="2">
    <source>
        <dbReference type="SAM" id="Phobius"/>
    </source>
</evidence>
<evidence type="ECO:0000256" key="1">
    <source>
        <dbReference type="SAM" id="Coils"/>
    </source>
</evidence>
<accession>A0ABW2R6J4</accession>
<protein>
    <submittedName>
        <fullName evidence="3">Uncharacterized protein</fullName>
    </submittedName>
</protein>
<organism evidence="3 4">
    <name type="scientific">Iodobacter arcticus</name>
    <dbReference type="NCBI Taxonomy" id="590593"/>
    <lineage>
        <taxon>Bacteria</taxon>
        <taxon>Pseudomonadati</taxon>
        <taxon>Pseudomonadota</taxon>
        <taxon>Betaproteobacteria</taxon>
        <taxon>Neisseriales</taxon>
        <taxon>Chitinibacteraceae</taxon>
        <taxon>Iodobacter</taxon>
    </lineage>
</organism>
<keyword evidence="2" id="KW-0472">Membrane</keyword>
<evidence type="ECO:0000313" key="3">
    <source>
        <dbReference type="EMBL" id="MFC7422040.1"/>
    </source>
</evidence>
<comment type="caution">
    <text evidence="3">The sequence shown here is derived from an EMBL/GenBank/DDBJ whole genome shotgun (WGS) entry which is preliminary data.</text>
</comment>
<dbReference type="Proteomes" id="UP001596473">
    <property type="component" value="Unassembled WGS sequence"/>
</dbReference>